<proteinExistence type="predicted"/>
<comment type="caution">
    <text evidence="1">The sequence shown here is derived from an EMBL/GenBank/DDBJ whole genome shotgun (WGS) entry which is preliminary data.</text>
</comment>
<dbReference type="Proteomes" id="UP000579647">
    <property type="component" value="Unassembled WGS sequence"/>
</dbReference>
<sequence>MTPCAKGSPSHGTARVGSPDLVDALAEQLGLRLAPREFSLPDGTRVAVDGADGDPPNVLVQSTRIRGQLKSSHRNKIISNAFKLLWLRDSTFPSAHPLLAVSPEAARLFSADAWLTIALRHTRIAVVVVSPEGDITTPIPLRDQLFTGR</sequence>
<accession>A0A840WVZ3</accession>
<reference evidence="1 2" key="1">
    <citation type="submission" date="2020-08" db="EMBL/GenBank/DDBJ databases">
        <title>Sequencing the genomes of 1000 actinobacteria strains.</title>
        <authorList>
            <person name="Klenk H.-P."/>
        </authorList>
    </citation>
    <scope>NUCLEOTIDE SEQUENCE [LARGE SCALE GENOMIC DNA]</scope>
    <source>
        <strain evidence="1 2">DSM 44598</strain>
    </source>
</reference>
<evidence type="ECO:0000313" key="2">
    <source>
        <dbReference type="Proteomes" id="UP000579647"/>
    </source>
</evidence>
<protein>
    <recommendedName>
        <fullName evidence="3">Restriction endonuclease</fullName>
    </recommendedName>
</protein>
<dbReference type="RefSeq" id="WP_184367624.1">
    <property type="nucleotide sequence ID" value="NZ_BAAAKM010000059.1"/>
</dbReference>
<evidence type="ECO:0000313" key="1">
    <source>
        <dbReference type="EMBL" id="MBB5494318.1"/>
    </source>
</evidence>
<name>A0A840WVZ3_9ACTN</name>
<keyword evidence="2" id="KW-1185">Reference proteome</keyword>
<evidence type="ECO:0008006" key="3">
    <source>
        <dbReference type="Google" id="ProtNLM"/>
    </source>
</evidence>
<gene>
    <name evidence="1" type="ORF">HNR07_005455</name>
</gene>
<dbReference type="AlphaFoldDB" id="A0A840WVZ3"/>
<organism evidence="1 2">
    <name type="scientific">Nocardiopsis metallicus</name>
    <dbReference type="NCBI Taxonomy" id="179819"/>
    <lineage>
        <taxon>Bacteria</taxon>
        <taxon>Bacillati</taxon>
        <taxon>Actinomycetota</taxon>
        <taxon>Actinomycetes</taxon>
        <taxon>Streptosporangiales</taxon>
        <taxon>Nocardiopsidaceae</taxon>
        <taxon>Nocardiopsis</taxon>
    </lineage>
</organism>
<dbReference type="EMBL" id="JACHDO010000001">
    <property type="protein sequence ID" value="MBB5494318.1"/>
    <property type="molecule type" value="Genomic_DNA"/>
</dbReference>